<evidence type="ECO:0000313" key="4">
    <source>
        <dbReference type="Proteomes" id="UP001497472"/>
    </source>
</evidence>
<dbReference type="GO" id="GO:0005634">
    <property type="term" value="C:nucleus"/>
    <property type="evidence" value="ECO:0007669"/>
    <property type="project" value="InterPro"/>
</dbReference>
<gene>
    <name evidence="3" type="ORF">LNINA_LOCUS14408</name>
</gene>
<sequence length="572" mass="69323">MNDKSVAWDPELSVKFFKLRFKYEWLFKKKKQPWSEFRKILLDHSFPEEITIPYIRKKWNYTYDMYRIAKRDQNTHWKYFKIFEKHYGKKKVLDAKYQSWNDEWRLKLIICMTETKKMKFDNYSMWRTIEHSMRSQDMPNHCCVQDMKGLWYHLKMTFNRKHRLKLKKHNEDSDWPLYEPMLEYFKLLEPEYLVRLETLPARDMFNTLKCRKSSGCGNAVGKDESTFQWSKDITESLIQIRLQNDWIFREYKWAWSKMRTILVEENDFPNSLTSRDLCRKWSSLFSEYQKAKATENKTWLYYSLFELYLGEGNLSLNPLCGWQEEWVKSFIRIRSELDHLFTTEKRSNNDGWRKVEQKLRATGLPLDHSVLDLPDMWDHLFKTFKWKRKFLNQGILNEQWPYLDLMAQYSETHYRLNQAHKNEDSRDYEDCEDDMKLIDIKKLVKPKFEVLEANNCRSCANDEACISLFDHRDGDGVDLASKLRLIGGVEIEQSDSLPYNICLHCLQELETAYKFRRKCQEVDKEFRDKKNANTVKIEINIPQDDIFNSLDADMDFEMTTEEPQPKKKRNDY</sequence>
<comment type="caution">
    <text evidence="3">The sequence shown here is derived from an EMBL/GenBank/DDBJ whole genome shotgun (WGS) entry which is preliminary data.</text>
</comment>
<dbReference type="SMART" id="SM00868">
    <property type="entry name" value="zf-AD"/>
    <property type="match status" value="1"/>
</dbReference>
<feature type="binding site" evidence="1">
    <location>
        <position position="456"/>
    </location>
    <ligand>
        <name>Zn(2+)</name>
        <dbReference type="ChEBI" id="CHEBI:29105"/>
    </ligand>
</feature>
<feature type="domain" description="ZAD" evidence="2">
    <location>
        <begin position="454"/>
        <end position="529"/>
    </location>
</feature>
<feature type="binding site" evidence="1">
    <location>
        <position position="505"/>
    </location>
    <ligand>
        <name>Zn(2+)</name>
        <dbReference type="ChEBI" id="CHEBI:29105"/>
    </ligand>
</feature>
<feature type="binding site" evidence="1">
    <location>
        <position position="459"/>
    </location>
    <ligand>
        <name>Zn(2+)</name>
        <dbReference type="ChEBI" id="CHEBI:29105"/>
    </ligand>
</feature>
<feature type="binding site" evidence="1">
    <location>
        <position position="502"/>
    </location>
    <ligand>
        <name>Zn(2+)</name>
        <dbReference type="ChEBI" id="CHEBI:29105"/>
    </ligand>
</feature>
<name>A0AAV1K1H3_9NEOP</name>
<dbReference type="Proteomes" id="UP001497472">
    <property type="component" value="Unassembled WGS sequence"/>
</dbReference>
<protein>
    <recommendedName>
        <fullName evidence="2">ZAD domain-containing protein</fullName>
    </recommendedName>
</protein>
<evidence type="ECO:0000259" key="2">
    <source>
        <dbReference type="PROSITE" id="PS51915"/>
    </source>
</evidence>
<organism evidence="3 4">
    <name type="scientific">Leptosia nina</name>
    <dbReference type="NCBI Taxonomy" id="320188"/>
    <lineage>
        <taxon>Eukaryota</taxon>
        <taxon>Metazoa</taxon>
        <taxon>Ecdysozoa</taxon>
        <taxon>Arthropoda</taxon>
        <taxon>Hexapoda</taxon>
        <taxon>Insecta</taxon>
        <taxon>Pterygota</taxon>
        <taxon>Neoptera</taxon>
        <taxon>Endopterygota</taxon>
        <taxon>Lepidoptera</taxon>
        <taxon>Glossata</taxon>
        <taxon>Ditrysia</taxon>
        <taxon>Papilionoidea</taxon>
        <taxon>Pieridae</taxon>
        <taxon>Pierinae</taxon>
        <taxon>Leptosia</taxon>
    </lineage>
</organism>
<accession>A0AAV1K1H3</accession>
<reference evidence="3 4" key="1">
    <citation type="submission" date="2023-11" db="EMBL/GenBank/DDBJ databases">
        <authorList>
            <person name="Okamura Y."/>
        </authorList>
    </citation>
    <scope>NUCLEOTIDE SEQUENCE [LARGE SCALE GENOMIC DNA]</scope>
</reference>
<dbReference type="Pfam" id="PF13837">
    <property type="entry name" value="Myb_DNA-bind_4"/>
    <property type="match status" value="1"/>
</dbReference>
<dbReference type="InterPro" id="IPR044822">
    <property type="entry name" value="Myb_DNA-bind_4"/>
</dbReference>
<keyword evidence="1" id="KW-0863">Zinc-finger</keyword>
<dbReference type="InterPro" id="IPR012934">
    <property type="entry name" value="Znf_AD"/>
</dbReference>
<dbReference type="Gene3D" id="3.40.1800.20">
    <property type="match status" value="1"/>
</dbReference>
<dbReference type="Pfam" id="PF07776">
    <property type="entry name" value="zf-AD"/>
    <property type="match status" value="1"/>
</dbReference>
<dbReference type="PROSITE" id="PS51915">
    <property type="entry name" value="ZAD"/>
    <property type="match status" value="1"/>
</dbReference>
<keyword evidence="1" id="KW-0479">Metal-binding</keyword>
<keyword evidence="4" id="KW-1185">Reference proteome</keyword>
<dbReference type="SUPFAM" id="SSF57716">
    <property type="entry name" value="Glucocorticoid receptor-like (DNA-binding domain)"/>
    <property type="match status" value="1"/>
</dbReference>
<dbReference type="AlphaFoldDB" id="A0AAV1K1H3"/>
<dbReference type="GO" id="GO:0008270">
    <property type="term" value="F:zinc ion binding"/>
    <property type="evidence" value="ECO:0007669"/>
    <property type="project" value="UniProtKB-UniRule"/>
</dbReference>
<dbReference type="EMBL" id="CAVLEF010000280">
    <property type="protein sequence ID" value="CAK1555601.1"/>
    <property type="molecule type" value="Genomic_DNA"/>
</dbReference>
<evidence type="ECO:0000256" key="1">
    <source>
        <dbReference type="PROSITE-ProRule" id="PRU01263"/>
    </source>
</evidence>
<keyword evidence="1" id="KW-0862">Zinc</keyword>
<proteinExistence type="predicted"/>
<evidence type="ECO:0000313" key="3">
    <source>
        <dbReference type="EMBL" id="CAK1555601.1"/>
    </source>
</evidence>